<evidence type="ECO:0000313" key="6">
    <source>
        <dbReference type="Proteomes" id="UP000321567"/>
    </source>
</evidence>
<proteinExistence type="inferred from homology"/>
<evidence type="ECO:0000313" key="5">
    <source>
        <dbReference type="EMBL" id="GEO80758.1"/>
    </source>
</evidence>
<dbReference type="Pfam" id="PF00155">
    <property type="entry name" value="Aminotran_1_2"/>
    <property type="match status" value="1"/>
</dbReference>
<dbReference type="InterPro" id="IPR015424">
    <property type="entry name" value="PyrdxlP-dep_Trfase"/>
</dbReference>
<organism evidence="5 6">
    <name type="scientific">Pararhodospirillum oryzae</name>
    <dbReference type="NCBI Taxonomy" id="478448"/>
    <lineage>
        <taxon>Bacteria</taxon>
        <taxon>Pseudomonadati</taxon>
        <taxon>Pseudomonadota</taxon>
        <taxon>Alphaproteobacteria</taxon>
        <taxon>Rhodospirillales</taxon>
        <taxon>Rhodospirillaceae</taxon>
        <taxon>Pararhodospirillum</taxon>
    </lineage>
</organism>
<dbReference type="EMBL" id="BJZO01000015">
    <property type="protein sequence ID" value="GEO80758.1"/>
    <property type="molecule type" value="Genomic_DNA"/>
</dbReference>
<feature type="domain" description="Aminotransferase class I/classII large" evidence="4">
    <location>
        <begin position="93"/>
        <end position="334"/>
    </location>
</feature>
<dbReference type="PANTHER" id="PTHR42885:SF1">
    <property type="entry name" value="THREONINE-PHOSPHATE DECARBOXYLASE"/>
    <property type="match status" value="1"/>
</dbReference>
<evidence type="ECO:0000256" key="3">
    <source>
        <dbReference type="RuleBase" id="RU000481"/>
    </source>
</evidence>
<dbReference type="SUPFAM" id="SSF53383">
    <property type="entry name" value="PLP-dependent transferases"/>
    <property type="match status" value="1"/>
</dbReference>
<dbReference type="CDD" id="cd00609">
    <property type="entry name" value="AAT_like"/>
    <property type="match status" value="1"/>
</dbReference>
<dbReference type="GO" id="GO:0008483">
    <property type="term" value="F:transaminase activity"/>
    <property type="evidence" value="ECO:0007669"/>
    <property type="project" value="UniProtKB-KW"/>
</dbReference>
<dbReference type="GO" id="GO:0030170">
    <property type="term" value="F:pyridoxal phosphate binding"/>
    <property type="evidence" value="ECO:0007669"/>
    <property type="project" value="InterPro"/>
</dbReference>
<keyword evidence="6" id="KW-1185">Reference proteome</keyword>
<dbReference type="Gene3D" id="3.40.640.10">
    <property type="entry name" value="Type I PLP-dependent aspartate aminotransferase-like (Major domain)"/>
    <property type="match status" value="1"/>
</dbReference>
<dbReference type="RefSeq" id="WP_147162806.1">
    <property type="nucleotide sequence ID" value="NZ_BJZO01000015.1"/>
</dbReference>
<keyword evidence="3" id="KW-0808">Transferase</keyword>
<comment type="caution">
    <text evidence="5">The sequence shown here is derived from an EMBL/GenBank/DDBJ whole genome shotgun (WGS) entry which is preliminary data.</text>
</comment>
<comment type="cofactor">
    <cofactor evidence="1 3">
        <name>pyridoxal 5'-phosphate</name>
        <dbReference type="ChEBI" id="CHEBI:597326"/>
    </cofactor>
</comment>
<reference evidence="5 6" key="1">
    <citation type="submission" date="2019-07" db="EMBL/GenBank/DDBJ databases">
        <title>Whole genome shotgun sequence of Rhodospirillum oryzae NBRC 107573.</title>
        <authorList>
            <person name="Hosoyama A."/>
            <person name="Uohara A."/>
            <person name="Ohji S."/>
            <person name="Ichikawa N."/>
        </authorList>
    </citation>
    <scope>NUCLEOTIDE SEQUENCE [LARGE SCALE GENOMIC DNA]</scope>
    <source>
        <strain evidence="5 6">NBRC 107573</strain>
    </source>
</reference>
<comment type="similarity">
    <text evidence="3">Belongs to the class-I pyridoxal-phosphate-dependent aminotransferase family.</text>
</comment>
<dbReference type="EC" id="2.6.1.-" evidence="3"/>
<dbReference type="InterPro" id="IPR015422">
    <property type="entry name" value="PyrdxlP-dep_Trfase_small"/>
</dbReference>
<keyword evidence="2" id="KW-0663">Pyridoxal phosphate</keyword>
<evidence type="ECO:0000256" key="2">
    <source>
        <dbReference type="ARBA" id="ARBA00022898"/>
    </source>
</evidence>
<evidence type="ECO:0000259" key="4">
    <source>
        <dbReference type="Pfam" id="PF00155"/>
    </source>
</evidence>
<dbReference type="OrthoDB" id="9799304at2"/>
<dbReference type="PANTHER" id="PTHR42885">
    <property type="entry name" value="HISTIDINOL-PHOSPHATE AMINOTRANSFERASE-RELATED"/>
    <property type="match status" value="1"/>
</dbReference>
<sequence length="342" mass="36135">MTDRLLWHGGALDEATARFGDPGPAGWLDLSTGIAPRPYPFPPVPPTAWTRLPQAADEALFLDTVRRVHRVPAAAGLAALPGEQGVLPVLADVGAPAGEVVVPDPGYGGHAEAWTLAGRPVNAVPDPLAWAGRAAVVVLINPNNPTGQTWPVDRVLDAATRQAQAGGWLIVDEAFAEVTPGISVLPWAGRPGLVVLRSLGKFFGLPGARLGWLAGPPGLEAAVARRLGPWAVSGPALFIGRAAEGNALWRRRQRLRLDNRRRRLDGVLAGAGFTLAGGTSLFRYVEVPAPTHAHDWFNALARRGILVRAFAGDATHLRVGLPPDRQGLSRLARALAETTARP</sequence>
<dbReference type="InterPro" id="IPR004839">
    <property type="entry name" value="Aminotransferase_I/II_large"/>
</dbReference>
<evidence type="ECO:0000256" key="1">
    <source>
        <dbReference type="ARBA" id="ARBA00001933"/>
    </source>
</evidence>
<dbReference type="Gene3D" id="3.90.1150.10">
    <property type="entry name" value="Aspartate Aminotransferase, domain 1"/>
    <property type="match status" value="1"/>
</dbReference>
<keyword evidence="3" id="KW-0032">Aminotransferase</keyword>
<dbReference type="AlphaFoldDB" id="A0A512H5P8"/>
<accession>A0A512H5P8</accession>
<dbReference type="Proteomes" id="UP000321567">
    <property type="component" value="Unassembled WGS sequence"/>
</dbReference>
<gene>
    <name evidence="5" type="ORF">ROR02_08890</name>
</gene>
<dbReference type="InterPro" id="IPR004838">
    <property type="entry name" value="NHTrfase_class1_PyrdxlP-BS"/>
</dbReference>
<protein>
    <recommendedName>
        <fullName evidence="3">Aminotransferase</fullName>
        <ecNumber evidence="3">2.6.1.-</ecNumber>
    </recommendedName>
</protein>
<name>A0A512H5P8_9PROT</name>
<dbReference type="InterPro" id="IPR015421">
    <property type="entry name" value="PyrdxlP-dep_Trfase_major"/>
</dbReference>
<dbReference type="PROSITE" id="PS00105">
    <property type="entry name" value="AA_TRANSFER_CLASS_1"/>
    <property type="match status" value="1"/>
</dbReference>